<name>A0ACB1A990_MELEN</name>
<dbReference type="EMBL" id="CAVMJV010000067">
    <property type="protein sequence ID" value="CAK5087733.1"/>
    <property type="molecule type" value="Genomic_DNA"/>
</dbReference>
<evidence type="ECO:0000313" key="2">
    <source>
        <dbReference type="Proteomes" id="UP001497535"/>
    </source>
</evidence>
<dbReference type="Proteomes" id="UP001497535">
    <property type="component" value="Unassembled WGS sequence"/>
</dbReference>
<reference evidence="1" key="1">
    <citation type="submission" date="2023-11" db="EMBL/GenBank/DDBJ databases">
        <authorList>
            <person name="Poullet M."/>
        </authorList>
    </citation>
    <scope>NUCLEOTIDE SEQUENCE</scope>
    <source>
        <strain evidence="1">E1834</strain>
    </source>
</reference>
<organism evidence="1 2">
    <name type="scientific">Meloidogyne enterolobii</name>
    <name type="common">Root-knot nematode worm</name>
    <name type="synonym">Meloidogyne mayaguensis</name>
    <dbReference type="NCBI Taxonomy" id="390850"/>
    <lineage>
        <taxon>Eukaryota</taxon>
        <taxon>Metazoa</taxon>
        <taxon>Ecdysozoa</taxon>
        <taxon>Nematoda</taxon>
        <taxon>Chromadorea</taxon>
        <taxon>Rhabditida</taxon>
        <taxon>Tylenchina</taxon>
        <taxon>Tylenchomorpha</taxon>
        <taxon>Tylenchoidea</taxon>
        <taxon>Meloidogynidae</taxon>
        <taxon>Meloidogyninae</taxon>
        <taxon>Meloidogyne</taxon>
    </lineage>
</organism>
<evidence type="ECO:0000313" key="1">
    <source>
        <dbReference type="EMBL" id="CAK5087733.1"/>
    </source>
</evidence>
<protein>
    <submittedName>
        <fullName evidence="1">Uncharacterized protein</fullName>
    </submittedName>
</protein>
<comment type="caution">
    <text evidence="1">The sequence shown here is derived from an EMBL/GenBank/DDBJ whole genome shotgun (WGS) entry which is preliminary data.</text>
</comment>
<gene>
    <name evidence="1" type="ORF">MENTE1834_LOCUS35349</name>
</gene>
<keyword evidence="2" id="KW-1185">Reference proteome</keyword>
<proteinExistence type="predicted"/>
<sequence length="257" mass="28840">MWKCCDCCEASSDEQHSCAEKNDEEAKIGGEMEEQVTEDEETEDSIEMEEQVTEGDETEDSIEDEEVIYEGPENQLYFDYPINQEIQNNNTFEPGVSVLLANTDDGQGNVCLAKTITSYRFKPRELAIGNCSTTLKDSAIAAEMYIRKNQSALKLTLEVDMHLLVHLFPSEMPKSGFSAGCAIATSMISAIKNIGVPNGIILLHLLLIYITLYFLTTSNLANPKILDINLFKFNWLLDERGCLIFKPQVVIKLVNVY</sequence>
<accession>A0ACB1A990</accession>